<dbReference type="RefSeq" id="WP_064884837.1">
    <property type="nucleotide sequence ID" value="NZ_LZSY01000118.1"/>
</dbReference>
<dbReference type="EMBL" id="LZSY01000118">
    <property type="protein sequence ID" value="OBB87980.1"/>
    <property type="molecule type" value="Genomic_DNA"/>
</dbReference>
<protein>
    <recommendedName>
        <fullName evidence="3">RiboL-PSP-HEPN domain-containing protein</fullName>
    </recommendedName>
</protein>
<proteinExistence type="predicted"/>
<evidence type="ECO:0000313" key="1">
    <source>
        <dbReference type="EMBL" id="OBB87980.1"/>
    </source>
</evidence>
<dbReference type="AlphaFoldDB" id="A0A1A0VXE8"/>
<organism evidence="1 2">
    <name type="scientific">Mycolicibacterium peregrinum</name>
    <name type="common">Mycobacterium peregrinum</name>
    <dbReference type="NCBI Taxonomy" id="43304"/>
    <lineage>
        <taxon>Bacteria</taxon>
        <taxon>Bacillati</taxon>
        <taxon>Actinomycetota</taxon>
        <taxon>Actinomycetes</taxon>
        <taxon>Mycobacteriales</taxon>
        <taxon>Mycobacteriaceae</taxon>
        <taxon>Mycolicibacterium</taxon>
    </lineage>
</organism>
<reference evidence="2" key="1">
    <citation type="submission" date="2016-06" db="EMBL/GenBank/DDBJ databases">
        <authorList>
            <person name="Sutton G."/>
            <person name="Brinkac L."/>
            <person name="Sanka R."/>
            <person name="Adams M."/>
            <person name="Lau E."/>
            <person name="Mehaffy C."/>
            <person name="Tameris M."/>
            <person name="Hatherill M."/>
            <person name="Hanekom W."/>
            <person name="Mahomed H."/>
            <person name="Mcshane H."/>
        </authorList>
    </citation>
    <scope>NUCLEOTIDE SEQUENCE [LARGE SCALE GENOMIC DNA]</scope>
    <source>
        <strain evidence="2">852002-10433_SCH5171157</strain>
    </source>
</reference>
<evidence type="ECO:0000313" key="2">
    <source>
        <dbReference type="Proteomes" id="UP000094008"/>
    </source>
</evidence>
<evidence type="ECO:0008006" key="3">
    <source>
        <dbReference type="Google" id="ProtNLM"/>
    </source>
</evidence>
<gene>
    <name evidence="1" type="ORF">A5779_32320</name>
</gene>
<accession>A0A1A0VXE8</accession>
<name>A0A1A0VXE8_MYCPR</name>
<dbReference type="Proteomes" id="UP000094008">
    <property type="component" value="Unassembled WGS sequence"/>
</dbReference>
<sequence length="207" mass="22596">MPKRELDLFERSLSRARDMMGLASSLASTTSGAMDLSDVHRAAFVQGVSAFDTFVHEEIRVRILGIFASASPMPKALQKFKVSLASAQIAATGSGLGWLETEIREQHSLLSFQKPDKVADAVRLISDVQLWKSLADHLGQGPLGGDTGDQILKRRLTLIADRRNTIVHQSDLDPTPPGDEPYPMTRATVEDALMFLDQVARGIQAVT</sequence>
<comment type="caution">
    <text evidence="1">The sequence shown here is derived from an EMBL/GenBank/DDBJ whole genome shotgun (WGS) entry which is preliminary data.</text>
</comment>
<dbReference type="OrthoDB" id="291940at2"/>